<gene>
    <name evidence="14" type="primary">uppP</name>
    <name evidence="15" type="ORF">XD92_0450</name>
</gene>
<dbReference type="EC" id="3.6.1.27" evidence="3 14"/>
<dbReference type="GO" id="GO:0050380">
    <property type="term" value="F:undecaprenyl-diphosphatase activity"/>
    <property type="evidence" value="ECO:0007669"/>
    <property type="project" value="UniProtKB-UniRule"/>
</dbReference>
<evidence type="ECO:0000256" key="4">
    <source>
        <dbReference type="ARBA" id="ARBA00021581"/>
    </source>
</evidence>
<keyword evidence="8 14" id="KW-1133">Transmembrane helix</keyword>
<evidence type="ECO:0000256" key="7">
    <source>
        <dbReference type="ARBA" id="ARBA00022801"/>
    </source>
</evidence>
<organism evidence="15 16">
    <name type="scientific">Proteiniphilum acetatigenes</name>
    <dbReference type="NCBI Taxonomy" id="294710"/>
    <lineage>
        <taxon>Bacteria</taxon>
        <taxon>Pseudomonadati</taxon>
        <taxon>Bacteroidota</taxon>
        <taxon>Bacteroidia</taxon>
        <taxon>Bacteroidales</taxon>
        <taxon>Dysgonomonadaceae</taxon>
        <taxon>Proteiniphilum</taxon>
    </lineage>
</organism>
<accession>A0A101HJY3</accession>
<proteinExistence type="inferred from homology"/>
<evidence type="ECO:0000256" key="5">
    <source>
        <dbReference type="ARBA" id="ARBA00022475"/>
    </source>
</evidence>
<evidence type="ECO:0000256" key="11">
    <source>
        <dbReference type="ARBA" id="ARBA00032707"/>
    </source>
</evidence>
<feature type="transmembrane region" description="Helical" evidence="14">
    <location>
        <begin position="168"/>
        <end position="191"/>
    </location>
</feature>
<comment type="similarity">
    <text evidence="2 14">Belongs to the UppP family.</text>
</comment>
<keyword evidence="14" id="KW-0133">Cell shape</keyword>
<dbReference type="EMBL" id="LGGN01000058">
    <property type="protein sequence ID" value="KUK78215.1"/>
    <property type="molecule type" value="Genomic_DNA"/>
</dbReference>
<feature type="transmembrane region" description="Helical" evidence="14">
    <location>
        <begin position="101"/>
        <end position="120"/>
    </location>
</feature>
<dbReference type="Proteomes" id="UP000053860">
    <property type="component" value="Unassembled WGS sequence"/>
</dbReference>
<feature type="transmembrane region" description="Helical" evidence="14">
    <location>
        <begin position="271"/>
        <end position="289"/>
    </location>
</feature>
<name>A0A101HJY3_9BACT</name>
<comment type="subcellular location">
    <subcellularLocation>
        <location evidence="1 14">Cell membrane</location>
        <topology evidence="1 14">Multi-pass membrane protein</topology>
    </subcellularLocation>
</comment>
<feature type="transmembrane region" description="Helical" evidence="14">
    <location>
        <begin position="42"/>
        <end position="62"/>
    </location>
</feature>
<dbReference type="GO" id="GO:0009252">
    <property type="term" value="P:peptidoglycan biosynthetic process"/>
    <property type="evidence" value="ECO:0007669"/>
    <property type="project" value="UniProtKB-KW"/>
</dbReference>
<evidence type="ECO:0000256" key="13">
    <source>
        <dbReference type="ARBA" id="ARBA00047594"/>
    </source>
</evidence>
<evidence type="ECO:0000256" key="1">
    <source>
        <dbReference type="ARBA" id="ARBA00004651"/>
    </source>
</evidence>
<protein>
    <recommendedName>
        <fullName evidence="4 14">Undecaprenyl-diphosphatase</fullName>
        <ecNumber evidence="3 14">3.6.1.27</ecNumber>
    </recommendedName>
    <alternativeName>
        <fullName evidence="12 14">Bacitracin resistance protein</fullName>
    </alternativeName>
    <alternativeName>
        <fullName evidence="11 14">Undecaprenyl pyrophosphate phosphatase</fullName>
    </alternativeName>
</protein>
<dbReference type="NCBIfam" id="NF001390">
    <property type="entry name" value="PRK00281.1-4"/>
    <property type="match status" value="1"/>
</dbReference>
<reference evidence="16" key="1">
    <citation type="journal article" date="2015" name="MBio">
        <title>Genome-Resolved Metagenomic Analysis Reveals Roles for Candidate Phyla and Other Microbial Community Members in Biogeochemical Transformations in Oil Reservoirs.</title>
        <authorList>
            <person name="Hu P."/>
            <person name="Tom L."/>
            <person name="Singh A."/>
            <person name="Thomas B.C."/>
            <person name="Baker B.J."/>
            <person name="Piceno Y.M."/>
            <person name="Andersen G.L."/>
            <person name="Banfield J.F."/>
        </authorList>
    </citation>
    <scope>NUCLEOTIDE SEQUENCE [LARGE SCALE GENOMIC DNA]</scope>
</reference>
<evidence type="ECO:0000256" key="12">
    <source>
        <dbReference type="ARBA" id="ARBA00032932"/>
    </source>
</evidence>
<keyword evidence="10 14" id="KW-0046">Antibiotic resistance</keyword>
<evidence type="ECO:0000256" key="9">
    <source>
        <dbReference type="ARBA" id="ARBA00023136"/>
    </source>
</evidence>
<comment type="miscellaneous">
    <text evidence="14">Bacitracin is thought to be involved in the inhibition of peptidoglycan synthesis by sequestering undecaprenyl diphosphate, thereby reducing the pool of lipid carrier available.</text>
</comment>
<dbReference type="PANTHER" id="PTHR30622">
    <property type="entry name" value="UNDECAPRENYL-DIPHOSPHATASE"/>
    <property type="match status" value="1"/>
</dbReference>
<sequence>MTLIEAIIIAVVEGLTEFLPVSSTGHMIITQSLLGMESSAFVKAYTVIIQFGAILSVVVLYWKRFFRLNRVEKIAVEPLKALSKKQRILLAGRNFLHKYDFYWKLVIALLPAGIIGLLLGDLIDSMLESVTVVTAMLVIGGIFMLYVDRWFNRPTADQSMGWQRALKIGFFQCIAMIPGVSRSMATIVGGMGTGLNRRNAAEFSFFLAVPTMAAAAGYKLYQLMRDPLQLDMLADHLLLLIIGNLVAFLVAMAAIRFFIDFLTKYGFRAFGFYRIIVGGILLILILAGVDVTI</sequence>
<dbReference type="GO" id="GO:0008360">
    <property type="term" value="P:regulation of cell shape"/>
    <property type="evidence" value="ECO:0007669"/>
    <property type="project" value="UniProtKB-KW"/>
</dbReference>
<feature type="transmembrane region" description="Helical" evidence="14">
    <location>
        <begin position="203"/>
        <end position="221"/>
    </location>
</feature>
<dbReference type="HAMAP" id="MF_01006">
    <property type="entry name" value="Undec_diphosphatase"/>
    <property type="match status" value="1"/>
</dbReference>
<comment type="function">
    <text evidence="14">Catalyzes the dephosphorylation of undecaprenyl diphosphate (UPP). Confers resistance to bacitracin.</text>
</comment>
<evidence type="ECO:0000313" key="15">
    <source>
        <dbReference type="EMBL" id="KUK78215.1"/>
    </source>
</evidence>
<dbReference type="Pfam" id="PF02673">
    <property type="entry name" value="BacA"/>
    <property type="match status" value="1"/>
</dbReference>
<keyword evidence="9 14" id="KW-0472">Membrane</keyword>
<evidence type="ECO:0000313" key="16">
    <source>
        <dbReference type="Proteomes" id="UP000053860"/>
    </source>
</evidence>
<dbReference type="PATRIC" id="fig|294710.3.peg.693"/>
<evidence type="ECO:0000256" key="3">
    <source>
        <dbReference type="ARBA" id="ARBA00012374"/>
    </source>
</evidence>
<evidence type="ECO:0000256" key="8">
    <source>
        <dbReference type="ARBA" id="ARBA00022989"/>
    </source>
</evidence>
<keyword evidence="6 14" id="KW-0812">Transmembrane</keyword>
<dbReference type="AlphaFoldDB" id="A0A101HJY3"/>
<evidence type="ECO:0000256" key="10">
    <source>
        <dbReference type="ARBA" id="ARBA00023251"/>
    </source>
</evidence>
<feature type="transmembrane region" description="Helical" evidence="14">
    <location>
        <begin position="126"/>
        <end position="147"/>
    </location>
</feature>
<keyword evidence="14" id="KW-0961">Cell wall biogenesis/degradation</keyword>
<dbReference type="InterPro" id="IPR003824">
    <property type="entry name" value="UppP"/>
</dbReference>
<dbReference type="GO" id="GO:0071555">
    <property type="term" value="P:cell wall organization"/>
    <property type="evidence" value="ECO:0007669"/>
    <property type="project" value="UniProtKB-KW"/>
</dbReference>
<feature type="transmembrane region" description="Helical" evidence="14">
    <location>
        <begin position="233"/>
        <end position="259"/>
    </location>
</feature>
<evidence type="ECO:0000256" key="6">
    <source>
        <dbReference type="ARBA" id="ARBA00022692"/>
    </source>
</evidence>
<dbReference type="GO" id="GO:0005886">
    <property type="term" value="C:plasma membrane"/>
    <property type="evidence" value="ECO:0007669"/>
    <property type="project" value="UniProtKB-SubCell"/>
</dbReference>
<evidence type="ECO:0000256" key="14">
    <source>
        <dbReference type="HAMAP-Rule" id="MF_01006"/>
    </source>
</evidence>
<comment type="caution">
    <text evidence="15">The sequence shown here is derived from an EMBL/GenBank/DDBJ whole genome shotgun (WGS) entry which is preliminary data.</text>
</comment>
<keyword evidence="7 14" id="KW-0378">Hydrolase</keyword>
<evidence type="ECO:0000256" key="2">
    <source>
        <dbReference type="ARBA" id="ARBA00010621"/>
    </source>
</evidence>
<keyword evidence="5 14" id="KW-1003">Cell membrane</keyword>
<comment type="catalytic activity">
    <reaction evidence="13 14">
        <text>di-trans,octa-cis-undecaprenyl diphosphate + H2O = di-trans,octa-cis-undecaprenyl phosphate + phosphate + H(+)</text>
        <dbReference type="Rhea" id="RHEA:28094"/>
        <dbReference type="ChEBI" id="CHEBI:15377"/>
        <dbReference type="ChEBI" id="CHEBI:15378"/>
        <dbReference type="ChEBI" id="CHEBI:43474"/>
        <dbReference type="ChEBI" id="CHEBI:58405"/>
        <dbReference type="ChEBI" id="CHEBI:60392"/>
        <dbReference type="EC" id="3.6.1.27"/>
    </reaction>
</comment>
<dbReference type="PANTHER" id="PTHR30622:SF3">
    <property type="entry name" value="UNDECAPRENYL-DIPHOSPHATASE"/>
    <property type="match status" value="1"/>
</dbReference>
<keyword evidence="14" id="KW-0573">Peptidoglycan synthesis</keyword>
<dbReference type="GO" id="GO:0046677">
    <property type="term" value="P:response to antibiotic"/>
    <property type="evidence" value="ECO:0007669"/>
    <property type="project" value="UniProtKB-UniRule"/>
</dbReference>